<keyword evidence="3" id="KW-1185">Reference proteome</keyword>
<protein>
    <submittedName>
        <fullName evidence="4">Microcephalin</fullName>
    </submittedName>
</protein>
<evidence type="ECO:0000313" key="2">
    <source>
        <dbReference type="EMBL" id="VDK17343.1"/>
    </source>
</evidence>
<dbReference type="OrthoDB" id="2384350at2759"/>
<organism evidence="4">
    <name type="scientific">Anisakis simplex</name>
    <name type="common">Herring worm</name>
    <dbReference type="NCBI Taxonomy" id="6269"/>
    <lineage>
        <taxon>Eukaryota</taxon>
        <taxon>Metazoa</taxon>
        <taxon>Ecdysozoa</taxon>
        <taxon>Nematoda</taxon>
        <taxon>Chromadorea</taxon>
        <taxon>Rhabditida</taxon>
        <taxon>Spirurina</taxon>
        <taxon>Ascaridomorpha</taxon>
        <taxon>Ascaridoidea</taxon>
        <taxon>Anisakidae</taxon>
        <taxon>Anisakis</taxon>
        <taxon>Anisakis simplex complex</taxon>
    </lineage>
</organism>
<evidence type="ECO:0000313" key="4">
    <source>
        <dbReference type="WBParaSite" id="ASIM_0000016201-mRNA-1"/>
    </source>
</evidence>
<dbReference type="InterPro" id="IPR001357">
    <property type="entry name" value="BRCT_dom"/>
</dbReference>
<dbReference type="Gene3D" id="3.40.50.10190">
    <property type="entry name" value="BRCT domain"/>
    <property type="match status" value="2"/>
</dbReference>
<dbReference type="WBParaSite" id="ASIM_0000016201-mRNA-1">
    <property type="protein sequence ID" value="ASIM_0000016201-mRNA-1"/>
    <property type="gene ID" value="ASIM_0000016201"/>
</dbReference>
<accession>A0A0M3IY48</accession>
<dbReference type="PROSITE" id="PS50172">
    <property type="entry name" value="BRCT"/>
    <property type="match status" value="2"/>
</dbReference>
<dbReference type="AlphaFoldDB" id="A0A0M3IY48"/>
<sequence length="377" mass="43546">MFILRMIYFVLFICNQQRKYVSEAPYLLYSLKEELEMASEQTSEKHIRNDSRCPKEVIHYCSTGEILSDFRIEPVAVKTKSNALNALQLMPTPPELTNQRTHIRRNIVISVTCETLKNQLRERIRRLGVYEYKRCVNQHTKVLVVDNDTRITSNHLKAILIGVRIVGEEWVYKSWEKGCWLNPTNTYCIPKWYRMYKRCKGRGMKNLFAGSELFFVSTGCSLPYETITFLISYGGGKLTKRICEADVVISGCKHRSNIIKFMSKTKPVRVVVVQWVIDSILKGSRRPFAEYEHELTQHFSTAFVSKLEVYDSEIAYEDDDRNTSSESSFTEFGTPKCDNLKVETISISGTPMKLNENECYVYTPSNVNQSTSNTSDL</sequence>
<reference evidence="4" key="1">
    <citation type="submission" date="2017-02" db="UniProtKB">
        <authorList>
            <consortium name="WormBaseParasite"/>
        </authorList>
    </citation>
    <scope>IDENTIFICATION</scope>
</reference>
<dbReference type="Proteomes" id="UP000267096">
    <property type="component" value="Unassembled WGS sequence"/>
</dbReference>
<feature type="domain" description="BRCT" evidence="1">
    <location>
        <begin position="203"/>
        <end position="293"/>
    </location>
</feature>
<feature type="domain" description="BRCT" evidence="1">
    <location>
        <begin position="99"/>
        <end position="188"/>
    </location>
</feature>
<dbReference type="EMBL" id="UYRR01000018">
    <property type="protein sequence ID" value="VDK17343.1"/>
    <property type="molecule type" value="Genomic_DNA"/>
</dbReference>
<proteinExistence type="predicted"/>
<evidence type="ECO:0000313" key="3">
    <source>
        <dbReference type="Proteomes" id="UP000267096"/>
    </source>
</evidence>
<evidence type="ECO:0000259" key="1">
    <source>
        <dbReference type="PROSITE" id="PS50172"/>
    </source>
</evidence>
<dbReference type="SMART" id="SM00292">
    <property type="entry name" value="BRCT"/>
    <property type="match status" value="2"/>
</dbReference>
<name>A0A0M3IY48_ANISI</name>
<reference evidence="2 3" key="2">
    <citation type="submission" date="2018-11" db="EMBL/GenBank/DDBJ databases">
        <authorList>
            <consortium name="Pathogen Informatics"/>
        </authorList>
    </citation>
    <scope>NUCLEOTIDE SEQUENCE [LARGE SCALE GENOMIC DNA]</scope>
</reference>
<dbReference type="InterPro" id="IPR036420">
    <property type="entry name" value="BRCT_dom_sf"/>
</dbReference>
<dbReference type="SUPFAM" id="SSF52113">
    <property type="entry name" value="BRCT domain"/>
    <property type="match status" value="2"/>
</dbReference>
<gene>
    <name evidence="2" type="ORF">ASIM_LOCUS77</name>
</gene>
<dbReference type="Pfam" id="PF16589">
    <property type="entry name" value="BRCT_2"/>
    <property type="match status" value="1"/>
</dbReference>